<accession>A0A371BGA2</accession>
<keyword evidence="2" id="KW-1185">Reference proteome</keyword>
<dbReference type="AlphaFoldDB" id="A0A371BGA2"/>
<dbReference type="EMBL" id="QRGP01000001">
    <property type="protein sequence ID" value="RDV06433.1"/>
    <property type="molecule type" value="Genomic_DNA"/>
</dbReference>
<dbReference type="RefSeq" id="WP_115547986.1">
    <property type="nucleotide sequence ID" value="NZ_QRGP01000001.1"/>
</dbReference>
<name>A0A371BGA2_9SPHN</name>
<proteinExistence type="predicted"/>
<evidence type="ECO:0000313" key="1">
    <source>
        <dbReference type="EMBL" id="RDV06433.1"/>
    </source>
</evidence>
<evidence type="ECO:0000313" key="2">
    <source>
        <dbReference type="Proteomes" id="UP000263833"/>
    </source>
</evidence>
<reference evidence="2" key="1">
    <citation type="submission" date="2018-08" db="EMBL/GenBank/DDBJ databases">
        <authorList>
            <person name="Kim S.-J."/>
            <person name="Jung G.-Y."/>
        </authorList>
    </citation>
    <scope>NUCLEOTIDE SEQUENCE [LARGE SCALE GENOMIC DNA]</scope>
    <source>
        <strain evidence="2">GY_G</strain>
    </source>
</reference>
<sequence>MPQAETAFSIRSGIGAPDIFRALIGAPEDRLERLSSKAMLAKNFLGTVIDHPTVKGDDELACLLLTLHDQLDGMEAIAEGLHALEMAA</sequence>
<gene>
    <name evidence="1" type="ORF">DXH95_03125</name>
</gene>
<comment type="caution">
    <text evidence="1">The sequence shown here is derived from an EMBL/GenBank/DDBJ whole genome shotgun (WGS) entry which is preliminary data.</text>
</comment>
<dbReference type="Proteomes" id="UP000263833">
    <property type="component" value="Unassembled WGS sequence"/>
</dbReference>
<protein>
    <submittedName>
        <fullName evidence="1">Uncharacterized protein</fullName>
    </submittedName>
</protein>
<organism evidence="1 2">
    <name type="scientific">Sphingorhabdus pulchriflava</name>
    <dbReference type="NCBI Taxonomy" id="2292257"/>
    <lineage>
        <taxon>Bacteria</taxon>
        <taxon>Pseudomonadati</taxon>
        <taxon>Pseudomonadota</taxon>
        <taxon>Alphaproteobacteria</taxon>
        <taxon>Sphingomonadales</taxon>
        <taxon>Sphingomonadaceae</taxon>
        <taxon>Sphingorhabdus</taxon>
    </lineage>
</organism>